<sequence length="449" mass="47489">MKKTLIFTTSLLSSAVMAAMPVYQPIGSSFTLGSSVNQRALATASANPAAPFLMVNEQDDDNFRFGIIGPIGIGVEMGDISDLGDRVEEIEDIVDINYLNAISGATSQSDAIAKAKTAANNAASKVDAILDDIAEDAYVKTSISTQVPFMPIIYKTKDNGAFMLDASVSAVVRGSLISGDVTTDFTDLTDIQVTTNSSFYAQTAVDLNVGFGYSREVWKPAEDLGRLIGGVKANVHQISLGRALVALDDDNVEVEDALSDAASDDSVSSTGVGLDLGAIWVADNYHVGITLANINEPEFDGVALGQNCASSDRSCNVANGFITSGELEQKSAYTMEMQTTIEASVTSKNKSWTLAGSYDANSVKDPVGDEYQWGAVSVSYYGDSHFLPGLRAGYRQNMAGTELSYVSAGLTLLKRLNLDVAVATETVTDEDGDEVPRSAYISLGYGTAF</sequence>
<reference evidence="2" key="1">
    <citation type="submission" date="2020-12" db="EMBL/GenBank/DDBJ databases">
        <title>Marinomonas arctica sp. nov., a psychrotolerant bacterium isolated from the Arctic.</title>
        <authorList>
            <person name="Zhang Y."/>
        </authorList>
    </citation>
    <scope>NUCLEOTIDE SEQUENCE</scope>
    <source>
        <strain evidence="2">C1424</strain>
    </source>
</reference>
<gene>
    <name evidence="2" type="ORF">I8J31_04275</name>
</gene>
<dbReference type="InterPro" id="IPR032811">
    <property type="entry name" value="Put_conjugal_transfer"/>
</dbReference>
<dbReference type="RefSeq" id="WP_199467052.1">
    <property type="nucleotide sequence ID" value="NZ_JAEMNX010000002.1"/>
</dbReference>
<keyword evidence="1" id="KW-0732">Signal</keyword>
<organism evidence="2 3">
    <name type="scientific">Marinomonas transparens</name>
    <dbReference type="NCBI Taxonomy" id="2795388"/>
    <lineage>
        <taxon>Bacteria</taxon>
        <taxon>Pseudomonadati</taxon>
        <taxon>Pseudomonadota</taxon>
        <taxon>Gammaproteobacteria</taxon>
        <taxon>Oceanospirillales</taxon>
        <taxon>Oceanospirillaceae</taxon>
        <taxon>Marinomonas</taxon>
    </lineage>
</organism>
<protein>
    <submittedName>
        <fullName evidence="2">Conjugal transfer protein TraF</fullName>
    </submittedName>
</protein>
<proteinExistence type="predicted"/>
<feature type="signal peptide" evidence="1">
    <location>
        <begin position="1"/>
        <end position="18"/>
    </location>
</feature>
<dbReference type="Proteomes" id="UP000628710">
    <property type="component" value="Unassembled WGS sequence"/>
</dbReference>
<comment type="caution">
    <text evidence="2">The sequence shown here is derived from an EMBL/GenBank/DDBJ whole genome shotgun (WGS) entry which is preliminary data.</text>
</comment>
<accession>A0A934JTR6</accession>
<evidence type="ECO:0000256" key="1">
    <source>
        <dbReference type="SAM" id="SignalP"/>
    </source>
</evidence>
<name>A0A934JTR6_9GAMM</name>
<feature type="chain" id="PRO_5037143741" evidence="1">
    <location>
        <begin position="19"/>
        <end position="449"/>
    </location>
</feature>
<dbReference type="AlphaFoldDB" id="A0A934JTR6"/>
<dbReference type="EMBL" id="JAEMNX010000002">
    <property type="protein sequence ID" value="MBJ7536892.1"/>
    <property type="molecule type" value="Genomic_DNA"/>
</dbReference>
<keyword evidence="3" id="KW-1185">Reference proteome</keyword>
<evidence type="ECO:0000313" key="2">
    <source>
        <dbReference type="EMBL" id="MBJ7536892.1"/>
    </source>
</evidence>
<dbReference type="Pfam" id="PF13729">
    <property type="entry name" value="TraF_2"/>
    <property type="match status" value="1"/>
</dbReference>
<evidence type="ECO:0000313" key="3">
    <source>
        <dbReference type="Proteomes" id="UP000628710"/>
    </source>
</evidence>